<evidence type="ECO:0000259" key="6">
    <source>
        <dbReference type="Pfam" id="PF01490"/>
    </source>
</evidence>
<feature type="transmembrane region" description="Helical" evidence="5">
    <location>
        <begin position="147"/>
        <end position="169"/>
    </location>
</feature>
<dbReference type="GO" id="GO:0015179">
    <property type="term" value="F:L-amino acid transmembrane transporter activity"/>
    <property type="evidence" value="ECO:0007669"/>
    <property type="project" value="TreeGrafter"/>
</dbReference>
<dbReference type="PANTHER" id="PTHR22950">
    <property type="entry name" value="AMINO ACID TRANSPORTER"/>
    <property type="match status" value="1"/>
</dbReference>
<organism evidence="7">
    <name type="scientific">Alexandrium monilatum</name>
    <dbReference type="NCBI Taxonomy" id="311494"/>
    <lineage>
        <taxon>Eukaryota</taxon>
        <taxon>Sar</taxon>
        <taxon>Alveolata</taxon>
        <taxon>Dinophyceae</taxon>
        <taxon>Gonyaulacales</taxon>
        <taxon>Pyrocystaceae</taxon>
        <taxon>Alexandrium</taxon>
    </lineage>
</organism>
<feature type="transmembrane region" description="Helical" evidence="5">
    <location>
        <begin position="222"/>
        <end position="239"/>
    </location>
</feature>
<accession>A0A7S4PVV0</accession>
<feature type="transmembrane region" description="Helical" evidence="5">
    <location>
        <begin position="299"/>
        <end position="322"/>
    </location>
</feature>
<name>A0A7S4PVV0_9DINO</name>
<evidence type="ECO:0000256" key="3">
    <source>
        <dbReference type="ARBA" id="ARBA00022989"/>
    </source>
</evidence>
<keyword evidence="3 5" id="KW-1133">Transmembrane helix</keyword>
<feature type="transmembrane region" description="Helical" evidence="5">
    <location>
        <begin position="58"/>
        <end position="83"/>
    </location>
</feature>
<evidence type="ECO:0000256" key="1">
    <source>
        <dbReference type="ARBA" id="ARBA00004141"/>
    </source>
</evidence>
<keyword evidence="4 5" id="KW-0472">Membrane</keyword>
<gene>
    <name evidence="7" type="ORF">AMON00008_LOCUS2936</name>
</gene>
<sequence>MRSGVAAASAALVLWPLSLLRRFHQLAAASWVAAIAVFGTALSLAWRSMVTAAAPDPAPLLIGSGAGILRTVPILVFALNIHVQAVPIHAALSAERRRLVRRAVAPAAMACCSVAYVLAGLCAARQLGAGTPGDVLRAYGDEDKLMAAAKAAMALHLALGYPVVFLPGVRSVGFAMSSGGSGASRAARAERLLHGGDSGGGATLQVTRGETPTLVDAAGRHALLVTLTVLCTTSLAVLFPQVSSVFGLTGAIFGSTIIYLLPVACCLAAEAPREDGDSSGPPGRRCGSSERGRARVRRWALKAVAAYGMCVAVLGTLGIAMAS</sequence>
<proteinExistence type="predicted"/>
<dbReference type="EMBL" id="HBNR01004423">
    <property type="protein sequence ID" value="CAE4563317.1"/>
    <property type="molecule type" value="Transcribed_RNA"/>
</dbReference>
<reference evidence="7" key="1">
    <citation type="submission" date="2021-01" db="EMBL/GenBank/DDBJ databases">
        <authorList>
            <person name="Corre E."/>
            <person name="Pelletier E."/>
            <person name="Niang G."/>
            <person name="Scheremetjew M."/>
            <person name="Finn R."/>
            <person name="Kale V."/>
            <person name="Holt S."/>
            <person name="Cochrane G."/>
            <person name="Meng A."/>
            <person name="Brown T."/>
            <person name="Cohen L."/>
        </authorList>
    </citation>
    <scope>NUCLEOTIDE SEQUENCE</scope>
    <source>
        <strain evidence="7">CCMP3105</strain>
    </source>
</reference>
<evidence type="ECO:0000313" key="7">
    <source>
        <dbReference type="EMBL" id="CAE4563317.1"/>
    </source>
</evidence>
<keyword evidence="2 5" id="KW-0812">Transmembrane</keyword>
<evidence type="ECO:0000256" key="4">
    <source>
        <dbReference type="ARBA" id="ARBA00023136"/>
    </source>
</evidence>
<evidence type="ECO:0000256" key="2">
    <source>
        <dbReference type="ARBA" id="ARBA00022692"/>
    </source>
</evidence>
<dbReference type="InterPro" id="IPR013057">
    <property type="entry name" value="AA_transpt_TM"/>
</dbReference>
<feature type="transmembrane region" description="Helical" evidence="5">
    <location>
        <begin position="245"/>
        <end position="269"/>
    </location>
</feature>
<feature type="domain" description="Amino acid transporter transmembrane" evidence="6">
    <location>
        <begin position="10"/>
        <end position="265"/>
    </location>
</feature>
<dbReference type="AlphaFoldDB" id="A0A7S4PVV0"/>
<dbReference type="Pfam" id="PF01490">
    <property type="entry name" value="Aa_trans"/>
    <property type="match status" value="1"/>
</dbReference>
<feature type="transmembrane region" description="Helical" evidence="5">
    <location>
        <begin position="104"/>
        <end position="127"/>
    </location>
</feature>
<protein>
    <recommendedName>
        <fullName evidence="6">Amino acid transporter transmembrane domain-containing protein</fullName>
    </recommendedName>
</protein>
<evidence type="ECO:0000256" key="5">
    <source>
        <dbReference type="SAM" id="Phobius"/>
    </source>
</evidence>
<comment type="subcellular location">
    <subcellularLocation>
        <location evidence="1">Membrane</location>
        <topology evidence="1">Multi-pass membrane protein</topology>
    </subcellularLocation>
</comment>
<dbReference type="GO" id="GO:0016020">
    <property type="term" value="C:membrane"/>
    <property type="evidence" value="ECO:0007669"/>
    <property type="project" value="UniProtKB-SubCell"/>
</dbReference>